<organism evidence="12 13">
    <name type="scientific">Desulfobulbus oralis</name>
    <dbReference type="NCBI Taxonomy" id="1986146"/>
    <lineage>
        <taxon>Bacteria</taxon>
        <taxon>Pseudomonadati</taxon>
        <taxon>Thermodesulfobacteriota</taxon>
        <taxon>Desulfobulbia</taxon>
        <taxon>Desulfobulbales</taxon>
        <taxon>Desulfobulbaceae</taxon>
        <taxon>Desulfobulbus</taxon>
    </lineage>
</organism>
<comment type="subunit">
    <text evidence="8">Associates with the 50S ribosomal subunit.</text>
</comment>
<dbReference type="SUPFAM" id="SSF52540">
    <property type="entry name" value="P-loop containing nucleoside triphosphate hydrolases"/>
    <property type="match status" value="2"/>
</dbReference>
<dbReference type="Proteomes" id="UP000239867">
    <property type="component" value="Chromosome"/>
</dbReference>
<evidence type="ECO:0000313" key="12">
    <source>
        <dbReference type="EMBL" id="AVD72011.1"/>
    </source>
</evidence>
<dbReference type="PROSITE" id="PS51712">
    <property type="entry name" value="G_ENGA"/>
    <property type="match status" value="2"/>
</dbReference>
<dbReference type="FunFam" id="3.30.300.20:FF:000004">
    <property type="entry name" value="GTPase Der"/>
    <property type="match status" value="1"/>
</dbReference>
<dbReference type="Gene3D" id="3.30.300.20">
    <property type="match status" value="1"/>
</dbReference>
<evidence type="ECO:0000256" key="8">
    <source>
        <dbReference type="HAMAP-Rule" id="MF_00195"/>
    </source>
</evidence>
<evidence type="ECO:0000313" key="13">
    <source>
        <dbReference type="Proteomes" id="UP000239867"/>
    </source>
</evidence>
<reference evidence="12 13" key="1">
    <citation type="journal article" date="2018" name="MBio">
        <title>Insights into the evolution of host association through the isolation and characterization of a novel human periodontal pathobiont, Desulfobulbus oralis.</title>
        <authorList>
            <person name="Cross K.L."/>
            <person name="Chirania P."/>
            <person name="Xiong W."/>
            <person name="Beall C.J."/>
            <person name="Elkins J.G."/>
            <person name="Giannone R.J."/>
            <person name="Griffen A.L."/>
            <person name="Guss A.M."/>
            <person name="Hettich R.L."/>
            <person name="Joshi S.S."/>
            <person name="Mokrzan E.M."/>
            <person name="Martin R.K."/>
            <person name="Zhulin I.B."/>
            <person name="Leys E.J."/>
            <person name="Podar M."/>
        </authorList>
    </citation>
    <scope>NUCLEOTIDE SEQUENCE [LARGE SCALE GENOMIC DNA]</scope>
    <source>
        <strain evidence="12 13">ORNL</strain>
    </source>
</reference>
<dbReference type="InterPro" id="IPR005225">
    <property type="entry name" value="Small_GTP-bd"/>
</dbReference>
<feature type="domain" description="EngA-type G" evidence="11">
    <location>
        <begin position="178"/>
        <end position="353"/>
    </location>
</feature>
<dbReference type="HAMAP" id="MF_00195">
    <property type="entry name" value="GTPase_Der"/>
    <property type="match status" value="1"/>
</dbReference>
<dbReference type="FunFam" id="3.40.50.300:FF:000057">
    <property type="entry name" value="GTPase Der"/>
    <property type="match status" value="1"/>
</dbReference>
<feature type="binding site" evidence="8">
    <location>
        <begin position="296"/>
        <end position="299"/>
    </location>
    <ligand>
        <name>GTP</name>
        <dbReference type="ChEBI" id="CHEBI:37565"/>
        <label>2</label>
    </ligand>
</feature>
<dbReference type="InterPro" id="IPR032859">
    <property type="entry name" value="KH_dom-like"/>
</dbReference>
<name>A0A2L1GQQ0_9BACT</name>
<evidence type="ECO:0000256" key="9">
    <source>
        <dbReference type="PROSITE-ProRule" id="PRU01049"/>
    </source>
</evidence>
<feature type="binding site" evidence="8">
    <location>
        <begin position="11"/>
        <end position="18"/>
    </location>
    <ligand>
        <name>GTP</name>
        <dbReference type="ChEBI" id="CHEBI:37565"/>
        <label>1</label>
    </ligand>
</feature>
<dbReference type="Pfam" id="PF14714">
    <property type="entry name" value="KH_dom-like"/>
    <property type="match status" value="1"/>
</dbReference>
<dbReference type="GO" id="GO:0042254">
    <property type="term" value="P:ribosome biogenesis"/>
    <property type="evidence" value="ECO:0007669"/>
    <property type="project" value="UniProtKB-KW"/>
</dbReference>
<evidence type="ECO:0000256" key="4">
    <source>
        <dbReference type="ARBA" id="ARBA00022737"/>
    </source>
</evidence>
<dbReference type="OrthoDB" id="9805918at2"/>
<keyword evidence="4 10" id="KW-0677">Repeat</keyword>
<keyword evidence="13" id="KW-1185">Reference proteome</keyword>
<comment type="function">
    <text evidence="8 10">GTPase that plays an essential role in the late steps of ribosome biogenesis.</text>
</comment>
<keyword evidence="3 8" id="KW-0690">Ribosome biogenesis</keyword>
<evidence type="ECO:0000256" key="3">
    <source>
        <dbReference type="ARBA" id="ARBA00022517"/>
    </source>
</evidence>
<keyword evidence="6 8" id="KW-0342">GTP-binding</keyword>
<evidence type="ECO:0000259" key="11">
    <source>
        <dbReference type="PROSITE" id="PS51712"/>
    </source>
</evidence>
<gene>
    <name evidence="8" type="primary">der</name>
    <name evidence="12" type="ORF">CAY53_11450</name>
</gene>
<feature type="binding site" evidence="8">
    <location>
        <begin position="184"/>
        <end position="191"/>
    </location>
    <ligand>
        <name>GTP</name>
        <dbReference type="ChEBI" id="CHEBI:37565"/>
        <label>2</label>
    </ligand>
</feature>
<feature type="domain" description="EngA-type G" evidence="11">
    <location>
        <begin position="5"/>
        <end position="168"/>
    </location>
</feature>
<dbReference type="InterPro" id="IPR027417">
    <property type="entry name" value="P-loop_NTPase"/>
</dbReference>
<feature type="binding site" evidence="8">
    <location>
        <begin position="231"/>
        <end position="235"/>
    </location>
    <ligand>
        <name>GTP</name>
        <dbReference type="ChEBI" id="CHEBI:37565"/>
        <label>2</label>
    </ligand>
</feature>
<dbReference type="PANTHER" id="PTHR43834:SF6">
    <property type="entry name" value="GTPASE DER"/>
    <property type="match status" value="1"/>
</dbReference>
<proteinExistence type="inferred from homology"/>
<dbReference type="NCBIfam" id="TIGR03594">
    <property type="entry name" value="GTPase_EngA"/>
    <property type="match status" value="1"/>
</dbReference>
<dbReference type="InterPro" id="IPR016484">
    <property type="entry name" value="GTPase_Der"/>
</dbReference>
<dbReference type="InterPro" id="IPR015946">
    <property type="entry name" value="KH_dom-like_a/b"/>
</dbReference>
<keyword evidence="5 8" id="KW-0547">Nucleotide-binding</keyword>
<evidence type="ECO:0000256" key="2">
    <source>
        <dbReference type="ARBA" id="ARBA00020953"/>
    </source>
</evidence>
<feature type="binding site" evidence="8">
    <location>
        <begin position="119"/>
        <end position="122"/>
    </location>
    <ligand>
        <name>GTP</name>
        <dbReference type="ChEBI" id="CHEBI:37565"/>
        <label>1</label>
    </ligand>
</feature>
<dbReference type="EMBL" id="CP021255">
    <property type="protein sequence ID" value="AVD72011.1"/>
    <property type="molecule type" value="Genomic_DNA"/>
</dbReference>
<evidence type="ECO:0000256" key="10">
    <source>
        <dbReference type="RuleBase" id="RU004481"/>
    </source>
</evidence>
<feature type="binding site" evidence="8">
    <location>
        <begin position="58"/>
        <end position="62"/>
    </location>
    <ligand>
        <name>GTP</name>
        <dbReference type="ChEBI" id="CHEBI:37565"/>
        <label>1</label>
    </ligand>
</feature>
<dbReference type="InterPro" id="IPR006073">
    <property type="entry name" value="GTP-bd"/>
</dbReference>
<evidence type="ECO:0000256" key="7">
    <source>
        <dbReference type="ARBA" id="ARBA00032345"/>
    </source>
</evidence>
<dbReference type="GO" id="GO:0005525">
    <property type="term" value="F:GTP binding"/>
    <property type="evidence" value="ECO:0007669"/>
    <property type="project" value="UniProtKB-UniRule"/>
</dbReference>
<evidence type="ECO:0000256" key="6">
    <source>
        <dbReference type="ARBA" id="ARBA00023134"/>
    </source>
</evidence>
<evidence type="ECO:0000256" key="5">
    <source>
        <dbReference type="ARBA" id="ARBA00022741"/>
    </source>
</evidence>
<dbReference type="AlphaFoldDB" id="A0A2L1GQQ0"/>
<dbReference type="CDD" id="cd01895">
    <property type="entry name" value="EngA2"/>
    <property type="match status" value="1"/>
</dbReference>
<dbReference type="NCBIfam" id="TIGR00231">
    <property type="entry name" value="small_GTP"/>
    <property type="match status" value="2"/>
</dbReference>
<dbReference type="PIRSF" id="PIRSF006485">
    <property type="entry name" value="GTP-binding_EngA"/>
    <property type="match status" value="1"/>
</dbReference>
<protein>
    <recommendedName>
        <fullName evidence="2 8">GTPase Der</fullName>
    </recommendedName>
    <alternativeName>
        <fullName evidence="7 8">GTP-binding protein EngA</fullName>
    </alternativeName>
</protein>
<dbReference type="GO" id="GO:0043022">
    <property type="term" value="F:ribosome binding"/>
    <property type="evidence" value="ECO:0007669"/>
    <property type="project" value="TreeGrafter"/>
</dbReference>
<dbReference type="RefSeq" id="WP_104937216.1">
    <property type="nucleotide sequence ID" value="NZ_CP021255.1"/>
</dbReference>
<comment type="similarity">
    <text evidence="1 8 9 10">Belongs to the TRAFAC class TrmE-Era-EngA-EngB-Septin-like GTPase superfamily. EngA (Der) GTPase family.</text>
</comment>
<evidence type="ECO:0000256" key="1">
    <source>
        <dbReference type="ARBA" id="ARBA00008279"/>
    </source>
</evidence>
<dbReference type="Pfam" id="PF01926">
    <property type="entry name" value="MMR_HSR1"/>
    <property type="match status" value="2"/>
</dbReference>
<dbReference type="CDD" id="cd01894">
    <property type="entry name" value="EngA1"/>
    <property type="match status" value="1"/>
</dbReference>
<sequence length="444" mass="49793">MNTIPLVALIGRPNVGKSTLFNRLTRRRDALVDPSPGVTRDRHYAKIDWEGHAFSLVDTGGIEEDDGLGGHIREQALVAVEEADIIFFLLDGREGLTPGDLEIAGLLRRSQKPVFPVVNKIDDADLENELLPPFWELGVDKVWPLSADHGYGFAELMSALLPLLNSEARHEELPENTLRVAFLGRPNVGKSSLINAITGESRMLVSEVAGTTRDAVDTRLSCGQYAYLLIDTAGIRRRGKTTDKLEKFSVLKTLGAIGRCDIALVLLDAGEGITEQDTKIISYAQEQGRALMVLINKWDLLERERKRQLQLLEEVREAVKFVSFAPILKVSAKNGRGIKRLFPEMGKIQRQFHSRFPTSALNRLLADAVAQHEPPLHRGRRLKFYYTVQLATAPPRFVVVSNAPRAVHFSYQRYLVNCFRDGLGLDRVPVQIFFRERSGRRAKK</sequence>
<dbReference type="PANTHER" id="PTHR43834">
    <property type="entry name" value="GTPASE DER"/>
    <property type="match status" value="1"/>
</dbReference>
<dbReference type="KEGG" id="deo:CAY53_11450"/>
<dbReference type="FunFam" id="3.40.50.300:FF:000040">
    <property type="entry name" value="GTPase Der"/>
    <property type="match status" value="1"/>
</dbReference>
<dbReference type="InterPro" id="IPR031166">
    <property type="entry name" value="G_ENGA"/>
</dbReference>
<dbReference type="Gene3D" id="3.40.50.300">
    <property type="entry name" value="P-loop containing nucleotide triphosphate hydrolases"/>
    <property type="match status" value="2"/>
</dbReference>
<accession>A0A2L1GQQ0</accession>
<dbReference type="PRINTS" id="PR00326">
    <property type="entry name" value="GTP1OBG"/>
</dbReference>